<name>A0A135S535_9PEZI</name>
<evidence type="ECO:0008006" key="3">
    <source>
        <dbReference type="Google" id="ProtNLM"/>
    </source>
</evidence>
<dbReference type="OrthoDB" id="10071171at2759"/>
<evidence type="ECO:0000313" key="2">
    <source>
        <dbReference type="Proteomes" id="UP000070121"/>
    </source>
</evidence>
<gene>
    <name evidence="1" type="ORF">CSAL01_12923</name>
</gene>
<protein>
    <recommendedName>
        <fullName evidence="3">CorA-like Mg2+ transporter</fullName>
    </recommendedName>
</protein>
<dbReference type="AlphaFoldDB" id="A0A135S535"/>
<dbReference type="EMBL" id="JFFI01002524">
    <property type="protein sequence ID" value="KXH31009.1"/>
    <property type="molecule type" value="Genomic_DNA"/>
</dbReference>
<evidence type="ECO:0000313" key="1">
    <source>
        <dbReference type="EMBL" id="KXH31009.1"/>
    </source>
</evidence>
<organism evidence="1 2">
    <name type="scientific">Colletotrichum salicis</name>
    <dbReference type="NCBI Taxonomy" id="1209931"/>
    <lineage>
        <taxon>Eukaryota</taxon>
        <taxon>Fungi</taxon>
        <taxon>Dikarya</taxon>
        <taxon>Ascomycota</taxon>
        <taxon>Pezizomycotina</taxon>
        <taxon>Sordariomycetes</taxon>
        <taxon>Hypocreomycetidae</taxon>
        <taxon>Glomerellales</taxon>
        <taxon>Glomerellaceae</taxon>
        <taxon>Colletotrichum</taxon>
        <taxon>Colletotrichum acutatum species complex</taxon>
    </lineage>
</organism>
<reference evidence="1 2" key="1">
    <citation type="submission" date="2014-02" db="EMBL/GenBank/DDBJ databases">
        <title>The genome sequence of Colletotrichum salicis CBS 607.94.</title>
        <authorList>
            <person name="Baroncelli R."/>
            <person name="Thon M.R."/>
        </authorList>
    </citation>
    <scope>NUCLEOTIDE SEQUENCE [LARGE SCALE GENOMIC DNA]</scope>
    <source>
        <strain evidence="1 2">CBS 607.94</strain>
    </source>
</reference>
<accession>A0A135S535</accession>
<comment type="caution">
    <text evidence="1">The sequence shown here is derived from an EMBL/GenBank/DDBJ whole genome shotgun (WGS) entry which is preliminary data.</text>
</comment>
<sequence>MLNNRPAPGQFTAPVEGGANGAEIITANSGISPSLQGAFVWPKRFFERGEIAYQWENTPWISQQADFENPQDAISFFFRIDDDSVRYDGRIRPILDICHGPRPEYLGPVDGLKDDTEKKRYEIKKDEKDKIDNTEEDESDLVDAERRLLYLTDLDYPTILALVNTAPESQARLLADFFHKHLCARLSIGVEFASEGPQIFILDFHLPFRVWRKHKTLLTDERIKLSDGQPLRTSMDVSFLLPPTIDVDQEAVHGIYSGHIACSIIGYDQNRWTAHFAIDTWFDGGCGINDQVTRYDNDRSDGMETDPCSGGRDDAHRPICSPRLWFLRIMGIRLEQLKDEWESVCHHVSRGITRKVRRKQCFPRLVPEGLLSCVTEQDRLHKQLLSQQRLLPREIENSMAMSIMERNLEQIEHMEDGLTECRELLQVLYNDLQETVKIGAAFMTTEVNFFLNDDGHPGNHADCYNYLTEIRRKFNALSQLVVRHPEPTYRHSGDNYDAITRTNVIQLQKKNDRLISITPEDVKEVRVLALMTLVTLPFMIAAALFSADGAVPFAKNWWTFTISLLCSRYVGQIKRHETSGIKNRYSGYWHGNIIAWDAKHGTGKRSLRVSGYGVVGAWWRAQFFMLSPSSIFSEQMA</sequence>
<dbReference type="Proteomes" id="UP000070121">
    <property type="component" value="Unassembled WGS sequence"/>
</dbReference>
<keyword evidence="2" id="KW-1185">Reference proteome</keyword>
<proteinExistence type="predicted"/>